<protein>
    <submittedName>
        <fullName evidence="1">Uncharacterized protein</fullName>
    </submittedName>
</protein>
<accession>A0A5J4TKG2</accession>
<evidence type="ECO:0000313" key="2">
    <source>
        <dbReference type="Proteomes" id="UP000324800"/>
    </source>
</evidence>
<reference evidence="1 2" key="1">
    <citation type="submission" date="2019-03" db="EMBL/GenBank/DDBJ databases">
        <title>Single cell metagenomics reveals metabolic interactions within the superorganism composed of flagellate Streblomastix strix and complex community of Bacteroidetes bacteria on its surface.</title>
        <authorList>
            <person name="Treitli S.C."/>
            <person name="Kolisko M."/>
            <person name="Husnik F."/>
            <person name="Keeling P."/>
            <person name="Hampl V."/>
        </authorList>
    </citation>
    <scope>NUCLEOTIDE SEQUENCE [LARGE SCALE GENOMIC DNA]</scope>
    <source>
        <strain evidence="1">ST1C</strain>
    </source>
</reference>
<organism evidence="1 2">
    <name type="scientific">Streblomastix strix</name>
    <dbReference type="NCBI Taxonomy" id="222440"/>
    <lineage>
        <taxon>Eukaryota</taxon>
        <taxon>Metamonada</taxon>
        <taxon>Preaxostyla</taxon>
        <taxon>Oxymonadida</taxon>
        <taxon>Streblomastigidae</taxon>
        <taxon>Streblomastix</taxon>
    </lineage>
</organism>
<gene>
    <name evidence="1" type="ORF">EZS28_045629</name>
</gene>
<dbReference type="EMBL" id="SNRW01029275">
    <property type="protein sequence ID" value="KAA6358844.1"/>
    <property type="molecule type" value="Genomic_DNA"/>
</dbReference>
<proteinExistence type="predicted"/>
<comment type="caution">
    <text evidence="1">The sequence shown here is derived from an EMBL/GenBank/DDBJ whole genome shotgun (WGS) entry which is preliminary data.</text>
</comment>
<dbReference type="AlphaFoldDB" id="A0A5J4TKG2"/>
<sequence>MNQCPECPECPESQGELLGFLPYQTLCHIVQFRSQFERLVNRNNQELWNINMKCPIQKSNGIMSLMAGIRAVQLVTQDTQDTQDTRIF</sequence>
<name>A0A5J4TKG2_9EUKA</name>
<evidence type="ECO:0000313" key="1">
    <source>
        <dbReference type="EMBL" id="KAA6358844.1"/>
    </source>
</evidence>
<dbReference type="Proteomes" id="UP000324800">
    <property type="component" value="Unassembled WGS sequence"/>
</dbReference>